<accession>A0A2U1AQC2</accession>
<name>A0A2U1AQC2_9BACT</name>
<comment type="caution">
    <text evidence="1">The sequence shown here is derived from an EMBL/GenBank/DDBJ whole genome shotgun (WGS) entry which is preliminary data.</text>
</comment>
<dbReference type="Pfam" id="PF13385">
    <property type="entry name" value="Laminin_G_3"/>
    <property type="match status" value="1"/>
</dbReference>
<keyword evidence="2" id="KW-1185">Reference proteome</keyword>
<dbReference type="GeneID" id="78296247"/>
<dbReference type="GO" id="GO:0030246">
    <property type="term" value="F:carbohydrate binding"/>
    <property type="evidence" value="ECO:0007669"/>
    <property type="project" value="UniProtKB-KW"/>
</dbReference>
<protein>
    <submittedName>
        <fullName evidence="1">Concanavalin A-like lectin/glucanase superfamily protein</fullName>
    </submittedName>
</protein>
<dbReference type="SUPFAM" id="SSF49899">
    <property type="entry name" value="Concanavalin A-like lectins/glucanases"/>
    <property type="match status" value="1"/>
</dbReference>
<proteinExistence type="predicted"/>
<gene>
    <name evidence="1" type="ORF">C8D82_12510</name>
</gene>
<dbReference type="InterPro" id="IPR013320">
    <property type="entry name" value="ConA-like_dom_sf"/>
</dbReference>
<dbReference type="AlphaFoldDB" id="A0A2U1AQC2"/>
<reference evidence="1 2" key="1">
    <citation type="submission" date="2018-04" db="EMBL/GenBank/DDBJ databases">
        <title>Genomic Encyclopedia of Type Strains, Phase IV (KMG-IV): sequencing the most valuable type-strain genomes for metagenomic binning, comparative biology and taxonomic classification.</title>
        <authorList>
            <person name="Goeker M."/>
        </authorList>
    </citation>
    <scope>NUCLEOTIDE SEQUENCE [LARGE SCALE GENOMIC DNA]</scope>
    <source>
        <strain evidence="1 2">DSM 14823</strain>
    </source>
</reference>
<sequence length="206" mass="23585">MPIGYDPLLGELRSSNAKLIVPQAPYFPKEPVLHLPLRDFVKDISPYKHAITGDTMIFTPDGWASGTLEFPLPKGNITDITLMANVMFTGGGRGNMFGIDSEDNAFFWQYRMGTRTVLETWDSSYDHDFDQAMTGDPFHLAATLSNNIITIYVNGELWEQTEWSPLHFPGATFYIWDHWGMLSDVRLYETCLSEAEIWDIYQTDRR</sequence>
<evidence type="ECO:0000313" key="1">
    <source>
        <dbReference type="EMBL" id="PVY38585.1"/>
    </source>
</evidence>
<organism evidence="1 2">
    <name type="scientific">Victivallis vadensis</name>
    <dbReference type="NCBI Taxonomy" id="172901"/>
    <lineage>
        <taxon>Bacteria</taxon>
        <taxon>Pseudomonadati</taxon>
        <taxon>Lentisphaerota</taxon>
        <taxon>Lentisphaeria</taxon>
        <taxon>Victivallales</taxon>
        <taxon>Victivallaceae</taxon>
        <taxon>Victivallis</taxon>
    </lineage>
</organism>
<evidence type="ECO:0000313" key="2">
    <source>
        <dbReference type="Proteomes" id="UP000245959"/>
    </source>
</evidence>
<dbReference type="RefSeq" id="WP_165833094.1">
    <property type="nucleotide sequence ID" value="NZ_CABMMC010000001.1"/>
</dbReference>
<dbReference type="EMBL" id="QEKH01000025">
    <property type="protein sequence ID" value="PVY38585.1"/>
    <property type="molecule type" value="Genomic_DNA"/>
</dbReference>
<dbReference type="Gene3D" id="2.60.120.200">
    <property type="match status" value="1"/>
</dbReference>
<dbReference type="Proteomes" id="UP000245959">
    <property type="component" value="Unassembled WGS sequence"/>
</dbReference>
<keyword evidence="1" id="KW-0430">Lectin</keyword>